<keyword evidence="1" id="KW-0812">Transmembrane</keyword>
<sequence>MLINTWGLGQGVTSLGLIVNILNIIIFIRQGFKESVNVSLFLLTISDLGSLVFVFFLNLVTTGTTAWIAMERCLCIITPLKVKSLITSRRTVVFVCVLYLISTAS</sequence>
<feature type="non-terminal residue" evidence="2">
    <location>
        <position position="105"/>
    </location>
</feature>
<evidence type="ECO:0000313" key="2">
    <source>
        <dbReference type="EMBL" id="CAG5123819.1"/>
    </source>
</evidence>
<comment type="caution">
    <text evidence="2">The sequence shown here is derived from an EMBL/GenBank/DDBJ whole genome shotgun (WGS) entry which is preliminary data.</text>
</comment>
<name>A0A8S3Z3W4_9EUPU</name>
<dbReference type="OrthoDB" id="6158692at2759"/>
<proteinExistence type="predicted"/>
<dbReference type="SUPFAM" id="SSF81321">
    <property type="entry name" value="Family A G protein-coupled receptor-like"/>
    <property type="match status" value="1"/>
</dbReference>
<protein>
    <recommendedName>
        <fullName evidence="4">G-protein coupled receptors family 1 profile domain-containing protein</fullName>
    </recommendedName>
</protein>
<accession>A0A8S3Z3W4</accession>
<dbReference type="Proteomes" id="UP000678393">
    <property type="component" value="Unassembled WGS sequence"/>
</dbReference>
<keyword evidence="3" id="KW-1185">Reference proteome</keyword>
<feature type="transmembrane region" description="Helical" evidence="1">
    <location>
        <begin position="40"/>
        <end position="60"/>
    </location>
</feature>
<reference evidence="2" key="1">
    <citation type="submission" date="2021-04" db="EMBL/GenBank/DDBJ databases">
        <authorList>
            <consortium name="Molecular Ecology Group"/>
        </authorList>
    </citation>
    <scope>NUCLEOTIDE SEQUENCE</scope>
</reference>
<dbReference type="AlphaFoldDB" id="A0A8S3Z3W4"/>
<organism evidence="2 3">
    <name type="scientific">Candidula unifasciata</name>
    <dbReference type="NCBI Taxonomy" id="100452"/>
    <lineage>
        <taxon>Eukaryota</taxon>
        <taxon>Metazoa</taxon>
        <taxon>Spiralia</taxon>
        <taxon>Lophotrochozoa</taxon>
        <taxon>Mollusca</taxon>
        <taxon>Gastropoda</taxon>
        <taxon>Heterobranchia</taxon>
        <taxon>Euthyneura</taxon>
        <taxon>Panpulmonata</taxon>
        <taxon>Eupulmonata</taxon>
        <taxon>Stylommatophora</taxon>
        <taxon>Helicina</taxon>
        <taxon>Helicoidea</taxon>
        <taxon>Geomitridae</taxon>
        <taxon>Candidula</taxon>
    </lineage>
</organism>
<dbReference type="EMBL" id="CAJHNH020001624">
    <property type="protein sequence ID" value="CAG5123819.1"/>
    <property type="molecule type" value="Genomic_DNA"/>
</dbReference>
<evidence type="ECO:0008006" key="4">
    <source>
        <dbReference type="Google" id="ProtNLM"/>
    </source>
</evidence>
<dbReference type="Gene3D" id="1.20.1070.10">
    <property type="entry name" value="Rhodopsin 7-helix transmembrane proteins"/>
    <property type="match status" value="1"/>
</dbReference>
<evidence type="ECO:0000256" key="1">
    <source>
        <dbReference type="SAM" id="Phobius"/>
    </source>
</evidence>
<evidence type="ECO:0000313" key="3">
    <source>
        <dbReference type="Proteomes" id="UP000678393"/>
    </source>
</evidence>
<gene>
    <name evidence="2" type="ORF">CUNI_LOCUS9377</name>
</gene>
<keyword evidence="1" id="KW-1133">Transmembrane helix</keyword>
<feature type="transmembrane region" description="Helical" evidence="1">
    <location>
        <begin position="6"/>
        <end position="28"/>
    </location>
</feature>
<keyword evidence="1" id="KW-0472">Membrane</keyword>